<sequence length="362" mass="38814">MGGMGEGQQELTLGGRGARMAGELKGSLAARSVFCDGGLQFAFTWKAGGLGQLSIGTRQEGRRRLAVENGATQSGQKNAASTCARPISPRTLDCRHLWELLSAHGQWEPCSCSGGGGSLSQTGRSQRRLPHTRPRPSFCSANHLSPAHGPRPGRHAADAAGHASNHLRPSPPAPCPSIPRPGHALAILPRVRSVPLWHSPIRVTNRGILPRNDQVHNPDTPLRPPEQLPPIPLVNPTISCLFPPPDPLLPSAAGPCLSSGSPLFLRHLTTSVASRSRILWRGRIHFHLPTLTPTLRRQPPFRSFDAVLSCNVAIILFHAYPEKPAPSTESFPMSISPCLSDTVASNGSPQSSSEPSQRRPQH</sequence>
<name>A0A5C3PL81_9APHY</name>
<proteinExistence type="predicted"/>
<feature type="compositionally biased region" description="Basic residues" evidence="1">
    <location>
        <begin position="125"/>
        <end position="134"/>
    </location>
</feature>
<evidence type="ECO:0000313" key="3">
    <source>
        <dbReference type="Proteomes" id="UP000308197"/>
    </source>
</evidence>
<feature type="region of interest" description="Disordered" evidence="1">
    <location>
        <begin position="327"/>
        <end position="362"/>
    </location>
</feature>
<evidence type="ECO:0000313" key="2">
    <source>
        <dbReference type="EMBL" id="TFK90306.1"/>
    </source>
</evidence>
<protein>
    <submittedName>
        <fullName evidence="2">Uncharacterized protein</fullName>
    </submittedName>
</protein>
<dbReference type="AlphaFoldDB" id="A0A5C3PL81"/>
<feature type="compositionally biased region" description="Pro residues" evidence="1">
    <location>
        <begin position="169"/>
        <end position="178"/>
    </location>
</feature>
<dbReference type="Proteomes" id="UP000308197">
    <property type="component" value="Unassembled WGS sequence"/>
</dbReference>
<accession>A0A5C3PL81</accession>
<keyword evidence="3" id="KW-1185">Reference proteome</keyword>
<feature type="region of interest" description="Disordered" evidence="1">
    <location>
        <begin position="113"/>
        <end position="178"/>
    </location>
</feature>
<dbReference type="InParanoid" id="A0A5C3PL81"/>
<organism evidence="2 3">
    <name type="scientific">Polyporus arcularius HHB13444</name>
    <dbReference type="NCBI Taxonomy" id="1314778"/>
    <lineage>
        <taxon>Eukaryota</taxon>
        <taxon>Fungi</taxon>
        <taxon>Dikarya</taxon>
        <taxon>Basidiomycota</taxon>
        <taxon>Agaricomycotina</taxon>
        <taxon>Agaricomycetes</taxon>
        <taxon>Polyporales</taxon>
        <taxon>Polyporaceae</taxon>
        <taxon>Polyporus</taxon>
    </lineage>
</organism>
<dbReference type="EMBL" id="ML211050">
    <property type="protein sequence ID" value="TFK90306.1"/>
    <property type="molecule type" value="Genomic_DNA"/>
</dbReference>
<reference evidence="2 3" key="1">
    <citation type="journal article" date="2019" name="Nat. Ecol. Evol.">
        <title>Megaphylogeny resolves global patterns of mushroom evolution.</title>
        <authorList>
            <person name="Varga T."/>
            <person name="Krizsan K."/>
            <person name="Foldi C."/>
            <person name="Dima B."/>
            <person name="Sanchez-Garcia M."/>
            <person name="Sanchez-Ramirez S."/>
            <person name="Szollosi G.J."/>
            <person name="Szarkandi J.G."/>
            <person name="Papp V."/>
            <person name="Albert L."/>
            <person name="Andreopoulos W."/>
            <person name="Angelini C."/>
            <person name="Antonin V."/>
            <person name="Barry K.W."/>
            <person name="Bougher N.L."/>
            <person name="Buchanan P."/>
            <person name="Buyck B."/>
            <person name="Bense V."/>
            <person name="Catcheside P."/>
            <person name="Chovatia M."/>
            <person name="Cooper J."/>
            <person name="Damon W."/>
            <person name="Desjardin D."/>
            <person name="Finy P."/>
            <person name="Geml J."/>
            <person name="Haridas S."/>
            <person name="Hughes K."/>
            <person name="Justo A."/>
            <person name="Karasinski D."/>
            <person name="Kautmanova I."/>
            <person name="Kiss B."/>
            <person name="Kocsube S."/>
            <person name="Kotiranta H."/>
            <person name="LaButti K.M."/>
            <person name="Lechner B.E."/>
            <person name="Liimatainen K."/>
            <person name="Lipzen A."/>
            <person name="Lukacs Z."/>
            <person name="Mihaltcheva S."/>
            <person name="Morgado L.N."/>
            <person name="Niskanen T."/>
            <person name="Noordeloos M.E."/>
            <person name="Ohm R.A."/>
            <person name="Ortiz-Santana B."/>
            <person name="Ovrebo C."/>
            <person name="Racz N."/>
            <person name="Riley R."/>
            <person name="Savchenko A."/>
            <person name="Shiryaev A."/>
            <person name="Soop K."/>
            <person name="Spirin V."/>
            <person name="Szebenyi C."/>
            <person name="Tomsovsky M."/>
            <person name="Tulloss R.E."/>
            <person name="Uehling J."/>
            <person name="Grigoriev I.V."/>
            <person name="Vagvolgyi C."/>
            <person name="Papp T."/>
            <person name="Martin F.M."/>
            <person name="Miettinen O."/>
            <person name="Hibbett D.S."/>
            <person name="Nagy L.G."/>
        </authorList>
    </citation>
    <scope>NUCLEOTIDE SEQUENCE [LARGE SCALE GENOMIC DNA]</scope>
    <source>
        <strain evidence="2 3">HHB13444</strain>
    </source>
</reference>
<gene>
    <name evidence="2" type="ORF">K466DRAFT_393335</name>
</gene>
<evidence type="ECO:0000256" key="1">
    <source>
        <dbReference type="SAM" id="MobiDB-lite"/>
    </source>
</evidence>
<feature type="compositionally biased region" description="Polar residues" evidence="1">
    <location>
        <begin position="327"/>
        <end position="347"/>
    </location>
</feature>